<evidence type="ECO:0000313" key="2">
    <source>
        <dbReference type="EMBL" id="KAL0473015.1"/>
    </source>
</evidence>
<feature type="region of interest" description="Disordered" evidence="1">
    <location>
        <begin position="351"/>
        <end position="377"/>
    </location>
</feature>
<keyword evidence="3" id="KW-1185">Reference proteome</keyword>
<dbReference type="Proteomes" id="UP001451303">
    <property type="component" value="Unassembled WGS sequence"/>
</dbReference>
<proteinExistence type="predicted"/>
<feature type="compositionally biased region" description="Low complexity" evidence="1">
    <location>
        <begin position="145"/>
        <end position="156"/>
    </location>
</feature>
<feature type="region of interest" description="Disordered" evidence="1">
    <location>
        <begin position="35"/>
        <end position="67"/>
    </location>
</feature>
<gene>
    <name evidence="2" type="ORF">QR685DRAFT_159674</name>
</gene>
<reference evidence="2 3" key="1">
    <citation type="submission" date="2023-09" db="EMBL/GenBank/DDBJ databases">
        <title>Multi-omics analysis of a traditional fermented food reveals byproduct-associated fungal strains for waste-to-food upcycling.</title>
        <authorList>
            <consortium name="Lawrence Berkeley National Laboratory"/>
            <person name="Rekdal V.M."/>
            <person name="Villalobos-Escobedo J.M."/>
            <person name="Rodriguez-Valeron N."/>
            <person name="Garcia M.O."/>
            <person name="Vasquez D.P."/>
            <person name="Damayanti I."/>
            <person name="Sorensen P.M."/>
            <person name="Baidoo E.E."/>
            <person name="De Carvalho A.C."/>
            <person name="Riley R."/>
            <person name="Lipzen A."/>
            <person name="He G."/>
            <person name="Yan M."/>
            <person name="Haridas S."/>
            <person name="Daum C."/>
            <person name="Yoshinaga Y."/>
            <person name="Ng V."/>
            <person name="Grigoriev I.V."/>
            <person name="Munk R."/>
            <person name="Nuraida L."/>
            <person name="Wijaya C.H."/>
            <person name="Morales P.-C."/>
            <person name="Keasling J.D."/>
        </authorList>
    </citation>
    <scope>NUCLEOTIDE SEQUENCE [LARGE SCALE GENOMIC DNA]</scope>
    <source>
        <strain evidence="2 3">FGSC 2613</strain>
    </source>
</reference>
<feature type="compositionally biased region" description="Low complexity" evidence="1">
    <location>
        <begin position="199"/>
        <end position="210"/>
    </location>
</feature>
<sequence>MRFHGPHPNLTYRRVIKPAASLRLRHALAPRHMAYEPSSKLRPLRSSWDSESHQNNAQPDALPPRSPTAISRERFESLERFHDRIGRNLALEQAASRVLARSRMSSGSDRSLRRRFNQDSQPSSSFLPSAIPSSTSSTPTPPLLPSLRSLGSRLRPGMSAPGGQNGRPSRYSPFDRTMERHRTHMNPARERSYVTPGELQDLSSSSQPLLFGRNTPPEDMEELENFRRAKRRKLDSDKVSPSYKNILYGKYGQVEPGPLLLEIVSCDGGLFRDGRAYVAENILKDDASVYCTRTNRCNIILRHHGGTVFSLKELVIKAPGSHYSQPVREGMVFVSMEHDDLLKRTAQYQIQYEQPANPRPRTSRDTPTIYSVRHDDDGRIYPSRYRRDYISDLINTIDDDDDDDEDQAAAALPPEFSAASQPFNVTTECSDDDSEGDENHLRRRRTPNRIGALPFESDSSDDGRDPWNPSGLDWTDLTRARHSASWRNEYDMATPELERAREASQVATQEAVRAVGGALMSPLAQFYIEKDKNKCTIKFDPPVSARYILLKMWSPHPDPLKNIDIQGVIAKGFAGPQLFPAQTLQ</sequence>
<accession>A0ABR3DK17</accession>
<organism evidence="2 3">
    <name type="scientific">Neurospora intermedia</name>
    <dbReference type="NCBI Taxonomy" id="5142"/>
    <lineage>
        <taxon>Eukaryota</taxon>
        <taxon>Fungi</taxon>
        <taxon>Dikarya</taxon>
        <taxon>Ascomycota</taxon>
        <taxon>Pezizomycotina</taxon>
        <taxon>Sordariomycetes</taxon>
        <taxon>Sordariomycetidae</taxon>
        <taxon>Sordariales</taxon>
        <taxon>Sordariaceae</taxon>
        <taxon>Neurospora</taxon>
    </lineage>
</organism>
<feature type="region of interest" description="Disordered" evidence="1">
    <location>
        <begin position="413"/>
        <end position="472"/>
    </location>
</feature>
<feature type="compositionally biased region" description="Polar residues" evidence="1">
    <location>
        <begin position="47"/>
        <end position="58"/>
    </location>
</feature>
<feature type="compositionally biased region" description="Low complexity" evidence="1">
    <location>
        <begin position="122"/>
        <end position="138"/>
    </location>
</feature>
<protein>
    <submittedName>
        <fullName evidence="2">Uncharacterized protein</fullName>
    </submittedName>
</protein>
<feature type="region of interest" description="Disordered" evidence="1">
    <location>
        <begin position="96"/>
        <end position="174"/>
    </location>
</feature>
<comment type="caution">
    <text evidence="2">The sequence shown here is derived from an EMBL/GenBank/DDBJ whole genome shotgun (WGS) entry which is preliminary data.</text>
</comment>
<name>A0ABR3DK17_NEUIN</name>
<evidence type="ECO:0000256" key="1">
    <source>
        <dbReference type="SAM" id="MobiDB-lite"/>
    </source>
</evidence>
<evidence type="ECO:0000313" key="3">
    <source>
        <dbReference type="Proteomes" id="UP001451303"/>
    </source>
</evidence>
<feature type="region of interest" description="Disordered" evidence="1">
    <location>
        <begin position="195"/>
        <end position="218"/>
    </location>
</feature>
<dbReference type="EMBL" id="JAVLET010000002">
    <property type="protein sequence ID" value="KAL0473015.1"/>
    <property type="molecule type" value="Genomic_DNA"/>
</dbReference>